<dbReference type="AlphaFoldDB" id="A0A067JXH6"/>
<keyword evidence="4" id="KW-0238">DNA-binding</keyword>
<evidence type="ECO:0000313" key="11">
    <source>
        <dbReference type="EMBL" id="KDP28671.1"/>
    </source>
</evidence>
<dbReference type="FunFam" id="1.10.10.60:FF:000016">
    <property type="entry name" value="Transcriptional activator Myb isoform A"/>
    <property type="match status" value="1"/>
</dbReference>
<evidence type="ECO:0000256" key="7">
    <source>
        <dbReference type="SAM" id="MobiDB-lite"/>
    </source>
</evidence>
<organism evidence="11 12">
    <name type="scientific">Jatropha curcas</name>
    <name type="common">Barbados nut</name>
    <dbReference type="NCBI Taxonomy" id="180498"/>
    <lineage>
        <taxon>Eukaryota</taxon>
        <taxon>Viridiplantae</taxon>
        <taxon>Streptophyta</taxon>
        <taxon>Embryophyta</taxon>
        <taxon>Tracheophyta</taxon>
        <taxon>Spermatophyta</taxon>
        <taxon>Magnoliopsida</taxon>
        <taxon>eudicotyledons</taxon>
        <taxon>Gunneridae</taxon>
        <taxon>Pentapetalae</taxon>
        <taxon>rosids</taxon>
        <taxon>fabids</taxon>
        <taxon>Malpighiales</taxon>
        <taxon>Euphorbiaceae</taxon>
        <taxon>Crotonoideae</taxon>
        <taxon>Jatropheae</taxon>
        <taxon>Jatropha</taxon>
    </lineage>
</organism>
<feature type="domain" description="Myb-like" evidence="8">
    <location>
        <begin position="93"/>
        <end position="144"/>
    </location>
</feature>
<dbReference type="Gene3D" id="1.10.10.60">
    <property type="entry name" value="Homeodomain-like"/>
    <property type="match status" value="3"/>
</dbReference>
<gene>
    <name evidence="11" type="ORF">JCGZ_14442</name>
</gene>
<dbReference type="EMBL" id="KK914782">
    <property type="protein sequence ID" value="KDP28671.1"/>
    <property type="molecule type" value="Genomic_DNA"/>
</dbReference>
<dbReference type="SMART" id="SM00717">
    <property type="entry name" value="SANT"/>
    <property type="match status" value="3"/>
</dbReference>
<keyword evidence="3" id="KW-0805">Transcription regulation</keyword>
<dbReference type="OrthoDB" id="2143914at2759"/>
<evidence type="ECO:0000256" key="1">
    <source>
        <dbReference type="ARBA" id="ARBA00004123"/>
    </source>
</evidence>
<feature type="domain" description="HTH myb-type" evidence="9">
    <location>
        <begin position="149"/>
        <end position="199"/>
    </location>
</feature>
<dbReference type="InterPro" id="IPR050560">
    <property type="entry name" value="MYB_TF"/>
</dbReference>
<dbReference type="GO" id="GO:0000978">
    <property type="term" value="F:RNA polymerase II cis-regulatory region sequence-specific DNA binding"/>
    <property type="evidence" value="ECO:0007669"/>
    <property type="project" value="TreeGrafter"/>
</dbReference>
<proteinExistence type="predicted"/>
<evidence type="ECO:0000256" key="2">
    <source>
        <dbReference type="ARBA" id="ARBA00022737"/>
    </source>
</evidence>
<feature type="domain" description="Myb-like" evidence="8">
    <location>
        <begin position="145"/>
        <end position="195"/>
    </location>
</feature>
<keyword evidence="5" id="KW-0804">Transcription</keyword>
<reference evidence="10" key="2">
    <citation type="submission" date="2014-06" db="EMBL/GenBank/DDBJ databases">
        <title>Genome-wide analysis of the MYB gene family in physic nut (Jatropha curcas L.).</title>
        <authorList>
            <person name="Zhou C."/>
            <person name="Wu P."/>
            <person name="Chen Y."/>
            <person name="Li M."/>
            <person name="Jiang H."/>
            <person name="Wu G."/>
        </authorList>
    </citation>
    <scope>NUCLEOTIDE SEQUENCE</scope>
</reference>
<dbReference type="PROSITE" id="PS50090">
    <property type="entry name" value="MYB_LIKE"/>
    <property type="match status" value="3"/>
</dbReference>
<accession>A0A067JXH6</accession>
<evidence type="ECO:0000259" key="9">
    <source>
        <dbReference type="PROSITE" id="PS51294"/>
    </source>
</evidence>
<evidence type="ECO:0000259" key="8">
    <source>
        <dbReference type="PROSITE" id="PS50090"/>
    </source>
</evidence>
<dbReference type="Pfam" id="PF13921">
    <property type="entry name" value="Myb_DNA-bind_6"/>
    <property type="match status" value="1"/>
</dbReference>
<dbReference type="EMBL" id="KM034641">
    <property type="protein sequence ID" value="AIT52221.1"/>
    <property type="molecule type" value="Genomic_DNA"/>
</dbReference>
<dbReference type="InterPro" id="IPR001005">
    <property type="entry name" value="SANT/Myb"/>
</dbReference>
<feature type="compositionally biased region" description="Low complexity" evidence="7">
    <location>
        <begin position="554"/>
        <end position="570"/>
    </location>
</feature>
<dbReference type="PANTHER" id="PTHR45614">
    <property type="entry name" value="MYB PROTEIN-RELATED"/>
    <property type="match status" value="1"/>
</dbReference>
<evidence type="ECO:0000313" key="12">
    <source>
        <dbReference type="Proteomes" id="UP000027138"/>
    </source>
</evidence>
<evidence type="ECO:0000256" key="6">
    <source>
        <dbReference type="ARBA" id="ARBA00023242"/>
    </source>
</evidence>
<protein>
    <submittedName>
        <fullName evidence="10">MYB family protein</fullName>
    </submittedName>
</protein>
<dbReference type="KEGG" id="jcu:105643356"/>
<feature type="compositionally biased region" description="Basic and acidic residues" evidence="7">
    <location>
        <begin position="532"/>
        <end position="553"/>
    </location>
</feature>
<dbReference type="InterPro" id="IPR017930">
    <property type="entry name" value="Myb_dom"/>
</dbReference>
<dbReference type="FunFam" id="1.10.10.60:FF:000010">
    <property type="entry name" value="Transcriptional activator Myb isoform A"/>
    <property type="match status" value="1"/>
</dbReference>
<dbReference type="Proteomes" id="UP000027138">
    <property type="component" value="Unassembled WGS sequence"/>
</dbReference>
<feature type="domain" description="HTH myb-type" evidence="9">
    <location>
        <begin position="41"/>
        <end position="92"/>
    </location>
</feature>
<sequence length="570" mass="63417">MGEEVEQANSDSNNGGLISSHASVVANPDSIPAQGRITGPTRRSTKGGWTEKEDQVLVAAVKKFNCRNWKKIAECVPDRTDVQCLHRWQKVLNPDLVKGPWKKEEDDLIRELVGKQGNKKWSEIAKQLPGRIGKQCRERWHNHLNPEIKRTAWTKEEELTLIKAHAVYGNKWAEIAKFLHGRTENSIKNHWNCSVRKKVGSHLACDFNLYSSNTKSESRKFEADDQRFDERMNLEGSMHNCSLALALGNATTMDSQFPITSDKGNYCKFQGKEPTFGASAASSLTSVNYRESQNNANTTDSDYTNRIATNWTSRLCYTNNSSGNLAMFQSSCERTCELSDTVNSLHSGPLSVPLTLSLSTPISVAGHDRKAGEFNDKITAARGYENTKEPNRGLLCYESLQLRDLDILVETGSFPSTDSYIKTATSPFSSSTPLKHNRGISHNCSSPEFILKSAAKSFRSTPSIIRKRSFRNSGQSSNAILGFNDVWLPEDSTETSCNSHLSLNLCPYEKDCDSNMNPSNERQLFLSSAKSQKLETQSEEKSLDFAFNGERDSTSITSRASSSHNSCSGN</sequence>
<keyword evidence="12" id="KW-1185">Reference proteome</keyword>
<keyword evidence="6" id="KW-0539">Nucleus</keyword>
<comment type="subcellular location">
    <subcellularLocation>
        <location evidence="1">Nucleus</location>
    </subcellularLocation>
</comment>
<dbReference type="Pfam" id="PF00249">
    <property type="entry name" value="Myb_DNA-binding"/>
    <property type="match status" value="1"/>
</dbReference>
<feature type="compositionally biased region" description="Polar residues" evidence="7">
    <location>
        <begin position="7"/>
        <end position="20"/>
    </location>
</feature>
<evidence type="ECO:0000256" key="3">
    <source>
        <dbReference type="ARBA" id="ARBA00023015"/>
    </source>
</evidence>
<feature type="domain" description="HTH myb-type" evidence="9">
    <location>
        <begin position="93"/>
        <end position="148"/>
    </location>
</feature>
<dbReference type="PROSITE" id="PS51294">
    <property type="entry name" value="HTH_MYB"/>
    <property type="match status" value="3"/>
</dbReference>
<dbReference type="InterPro" id="IPR009057">
    <property type="entry name" value="Homeodomain-like_sf"/>
</dbReference>
<reference evidence="11 12" key="1">
    <citation type="journal article" date="2014" name="PLoS ONE">
        <title>Global Analysis of Gene Expression Profiles in Physic Nut (Jatropha curcas L.) Seedlings Exposed to Salt Stress.</title>
        <authorList>
            <person name="Zhang L."/>
            <person name="Zhang C."/>
            <person name="Wu P."/>
            <person name="Chen Y."/>
            <person name="Li M."/>
            <person name="Jiang H."/>
            <person name="Wu G."/>
        </authorList>
    </citation>
    <scope>NUCLEOTIDE SEQUENCE [LARGE SCALE GENOMIC DNA]</scope>
    <source>
        <strain evidence="12">cv. GZQX0401</strain>
        <tissue evidence="11">Young leaves</tissue>
    </source>
</reference>
<keyword evidence="2" id="KW-0677">Repeat</keyword>
<evidence type="ECO:0000256" key="4">
    <source>
        <dbReference type="ARBA" id="ARBA00023125"/>
    </source>
</evidence>
<dbReference type="CDD" id="cd00167">
    <property type="entry name" value="SANT"/>
    <property type="match status" value="3"/>
</dbReference>
<name>A0A067JXH6_JATCU</name>
<dbReference type="SUPFAM" id="SSF46689">
    <property type="entry name" value="Homeodomain-like"/>
    <property type="match status" value="2"/>
</dbReference>
<feature type="region of interest" description="Disordered" evidence="7">
    <location>
        <begin position="28"/>
        <end position="50"/>
    </location>
</feature>
<dbReference type="PANTHER" id="PTHR45614:SF232">
    <property type="entry name" value="TRANSCRIPTION FACTOR MYB3R-2"/>
    <property type="match status" value="1"/>
</dbReference>
<dbReference type="GO" id="GO:0005634">
    <property type="term" value="C:nucleus"/>
    <property type="evidence" value="ECO:0007669"/>
    <property type="project" value="UniProtKB-SubCell"/>
</dbReference>
<feature type="region of interest" description="Disordered" evidence="7">
    <location>
        <begin position="527"/>
        <end position="570"/>
    </location>
</feature>
<feature type="domain" description="Myb-like" evidence="8">
    <location>
        <begin position="41"/>
        <end position="92"/>
    </location>
</feature>
<evidence type="ECO:0000256" key="5">
    <source>
        <dbReference type="ARBA" id="ARBA00023163"/>
    </source>
</evidence>
<dbReference type="GO" id="GO:0000981">
    <property type="term" value="F:DNA-binding transcription factor activity, RNA polymerase II-specific"/>
    <property type="evidence" value="ECO:0007669"/>
    <property type="project" value="TreeGrafter"/>
</dbReference>
<evidence type="ECO:0000313" key="10">
    <source>
        <dbReference type="EMBL" id="AIT52221.1"/>
    </source>
</evidence>
<feature type="region of interest" description="Disordered" evidence="7">
    <location>
        <begin position="1"/>
        <end position="20"/>
    </location>
</feature>